<evidence type="ECO:0000256" key="5">
    <source>
        <dbReference type="ARBA" id="ARBA00023136"/>
    </source>
</evidence>
<dbReference type="Pfam" id="PF03073">
    <property type="entry name" value="TspO_MBR"/>
    <property type="match status" value="1"/>
</dbReference>
<dbReference type="Gene3D" id="1.20.1260.100">
    <property type="entry name" value="TspO/MBR protein"/>
    <property type="match status" value="1"/>
</dbReference>
<dbReference type="InterPro" id="IPR038330">
    <property type="entry name" value="TspO/MBR-related_sf"/>
</dbReference>
<accession>A0A6A7Y432</accession>
<evidence type="ECO:0000313" key="8">
    <source>
        <dbReference type="Proteomes" id="UP000332515"/>
    </source>
</evidence>
<gene>
    <name evidence="7" type="ORF">F0357_10120</name>
</gene>
<comment type="similarity">
    <text evidence="2">Belongs to the TspO/BZRP family.</text>
</comment>
<evidence type="ECO:0000256" key="4">
    <source>
        <dbReference type="ARBA" id="ARBA00022989"/>
    </source>
</evidence>
<dbReference type="AlphaFoldDB" id="A0A6A7Y432"/>
<sequence>MTDQTADPKVHPSPLKPGGLGDILTLIGCLALTLAIGAVASAATLPAIPTWYATLQKPFFTPPNAVFGPVWTVLYIMIAVSLWRTIRAPAAAADRRRALTFQAAQLVANFAWSFAFFGAHNPILGLVVIVALDLSLIATIAATRRVDRPAALLLVPYLLWVLYATALNGAIVALNG</sequence>
<keyword evidence="3 6" id="KW-0812">Transmembrane</keyword>
<comment type="subcellular location">
    <subcellularLocation>
        <location evidence="1">Membrane</location>
        <topology evidence="1">Multi-pass membrane protein</topology>
    </subcellularLocation>
</comment>
<evidence type="ECO:0000256" key="1">
    <source>
        <dbReference type="ARBA" id="ARBA00004141"/>
    </source>
</evidence>
<comment type="caution">
    <text evidence="7">The sequence shown here is derived from an EMBL/GenBank/DDBJ whole genome shotgun (WGS) entry which is preliminary data.</text>
</comment>
<dbReference type="GO" id="GO:0033013">
    <property type="term" value="P:tetrapyrrole metabolic process"/>
    <property type="evidence" value="ECO:0007669"/>
    <property type="project" value="UniProtKB-ARBA"/>
</dbReference>
<dbReference type="PANTHER" id="PTHR10057:SF0">
    <property type="entry name" value="TRANSLOCATOR PROTEIN"/>
    <property type="match status" value="1"/>
</dbReference>
<dbReference type="Proteomes" id="UP000332515">
    <property type="component" value="Unassembled WGS sequence"/>
</dbReference>
<feature type="transmembrane region" description="Helical" evidence="6">
    <location>
        <begin position="150"/>
        <end position="174"/>
    </location>
</feature>
<evidence type="ECO:0000256" key="6">
    <source>
        <dbReference type="SAM" id="Phobius"/>
    </source>
</evidence>
<feature type="transmembrane region" description="Helical" evidence="6">
    <location>
        <begin position="65"/>
        <end position="86"/>
    </location>
</feature>
<name>A0A6A7Y432_9HYPH</name>
<evidence type="ECO:0000256" key="2">
    <source>
        <dbReference type="ARBA" id="ARBA00007524"/>
    </source>
</evidence>
<proteinExistence type="inferred from homology"/>
<keyword evidence="8" id="KW-1185">Reference proteome</keyword>
<feature type="transmembrane region" description="Helical" evidence="6">
    <location>
        <begin position="23"/>
        <end position="45"/>
    </location>
</feature>
<dbReference type="GO" id="GO:0016020">
    <property type="term" value="C:membrane"/>
    <property type="evidence" value="ECO:0007669"/>
    <property type="project" value="UniProtKB-SubCell"/>
</dbReference>
<dbReference type="PANTHER" id="PTHR10057">
    <property type="entry name" value="PERIPHERAL-TYPE BENZODIAZEPINE RECEPTOR"/>
    <property type="match status" value="1"/>
</dbReference>
<keyword evidence="5 6" id="KW-0472">Membrane</keyword>
<protein>
    <submittedName>
        <fullName evidence="7">Tryptophan-rich sensory protein</fullName>
    </submittedName>
</protein>
<dbReference type="InterPro" id="IPR004307">
    <property type="entry name" value="TspO_MBR"/>
</dbReference>
<dbReference type="EMBL" id="VWNA01000001">
    <property type="protein sequence ID" value="MQT12998.1"/>
    <property type="molecule type" value="Genomic_DNA"/>
</dbReference>
<dbReference type="FunFam" id="1.20.1260.100:FF:000001">
    <property type="entry name" value="translocator protein 2"/>
    <property type="match status" value="1"/>
</dbReference>
<evidence type="ECO:0000313" key="7">
    <source>
        <dbReference type="EMBL" id="MQT12998.1"/>
    </source>
</evidence>
<organism evidence="7 8">
    <name type="scientific">Segnochrobactrum spirostomi</name>
    <dbReference type="NCBI Taxonomy" id="2608987"/>
    <lineage>
        <taxon>Bacteria</taxon>
        <taxon>Pseudomonadati</taxon>
        <taxon>Pseudomonadota</taxon>
        <taxon>Alphaproteobacteria</taxon>
        <taxon>Hyphomicrobiales</taxon>
        <taxon>Segnochrobactraceae</taxon>
        <taxon>Segnochrobactrum</taxon>
    </lineage>
</organism>
<keyword evidence="4 6" id="KW-1133">Transmembrane helix</keyword>
<dbReference type="RefSeq" id="WP_153480645.1">
    <property type="nucleotide sequence ID" value="NZ_VWNA01000001.1"/>
</dbReference>
<dbReference type="PIRSF" id="PIRSF005859">
    <property type="entry name" value="PBR"/>
    <property type="match status" value="1"/>
</dbReference>
<reference evidence="7 8" key="1">
    <citation type="submission" date="2019-09" db="EMBL/GenBank/DDBJ databases">
        <title>Segnochrobactrum spirostomi gen. nov., sp. nov., isolated from the ciliate Spirostomum cf. yagiui and description of a novel family, Segnochrobactraceae fam. nov. within the order Rhizobiales of the class Alphaproteobacteria.</title>
        <authorList>
            <person name="Akter S."/>
            <person name="Shazib S.U.A."/>
            <person name="Shin M.K."/>
        </authorList>
    </citation>
    <scope>NUCLEOTIDE SEQUENCE [LARGE SCALE GENOMIC DNA]</scope>
    <source>
        <strain evidence="7 8">Sp-1</strain>
    </source>
</reference>
<evidence type="ECO:0000256" key="3">
    <source>
        <dbReference type="ARBA" id="ARBA00022692"/>
    </source>
</evidence>
<dbReference type="CDD" id="cd15904">
    <property type="entry name" value="TSPO_MBR"/>
    <property type="match status" value="1"/>
</dbReference>